<evidence type="ECO:0000313" key="11">
    <source>
        <dbReference type="Proteomes" id="UP000320055"/>
    </source>
</evidence>
<dbReference type="Gene3D" id="1.20.1560.10">
    <property type="entry name" value="ABC transporter type 1, transmembrane domain"/>
    <property type="match status" value="1"/>
</dbReference>
<dbReference type="PROSITE" id="PS50929">
    <property type="entry name" value="ABC_TM1F"/>
    <property type="match status" value="1"/>
</dbReference>
<dbReference type="InterPro" id="IPR027417">
    <property type="entry name" value="P-loop_NTPase"/>
</dbReference>
<evidence type="ECO:0000256" key="3">
    <source>
        <dbReference type="ARBA" id="ARBA00022741"/>
    </source>
</evidence>
<dbReference type="InterPro" id="IPR039421">
    <property type="entry name" value="Type_1_exporter"/>
</dbReference>
<comment type="subcellular location">
    <subcellularLocation>
        <location evidence="1">Cell membrane</location>
        <topology evidence="1">Multi-pass membrane protein</topology>
    </subcellularLocation>
</comment>
<dbReference type="CDD" id="cd00082">
    <property type="entry name" value="HisKA"/>
    <property type="match status" value="1"/>
</dbReference>
<keyword evidence="11" id="KW-1185">Reference proteome</keyword>
<feature type="transmembrane region" description="Helical" evidence="7">
    <location>
        <begin position="180"/>
        <end position="199"/>
    </location>
</feature>
<dbReference type="InterPro" id="IPR017871">
    <property type="entry name" value="ABC_transporter-like_CS"/>
</dbReference>
<dbReference type="InterPro" id="IPR011527">
    <property type="entry name" value="ABC1_TM_dom"/>
</dbReference>
<dbReference type="GO" id="GO:0005524">
    <property type="term" value="F:ATP binding"/>
    <property type="evidence" value="ECO:0007669"/>
    <property type="project" value="UniProtKB-KW"/>
</dbReference>
<feature type="domain" description="ABC transmembrane type-1" evidence="9">
    <location>
        <begin position="19"/>
        <end position="320"/>
    </location>
</feature>
<dbReference type="FunFam" id="3.40.50.300:FF:000218">
    <property type="entry name" value="Multidrug ABC transporter ATP-binding protein"/>
    <property type="match status" value="1"/>
</dbReference>
<dbReference type="SUPFAM" id="SSF90123">
    <property type="entry name" value="ABC transporter transmembrane region"/>
    <property type="match status" value="1"/>
</dbReference>
<evidence type="ECO:0000256" key="5">
    <source>
        <dbReference type="ARBA" id="ARBA00022989"/>
    </source>
</evidence>
<evidence type="ECO:0000256" key="1">
    <source>
        <dbReference type="ARBA" id="ARBA00004651"/>
    </source>
</evidence>
<dbReference type="InterPro" id="IPR003439">
    <property type="entry name" value="ABC_transporter-like_ATP-bd"/>
</dbReference>
<dbReference type="GO" id="GO:0000155">
    <property type="term" value="F:phosphorelay sensor kinase activity"/>
    <property type="evidence" value="ECO:0007669"/>
    <property type="project" value="InterPro"/>
</dbReference>
<keyword evidence="4" id="KW-0067">ATP-binding</keyword>
<name>A0A563VJV7_9CYAN</name>
<evidence type="ECO:0000256" key="6">
    <source>
        <dbReference type="ARBA" id="ARBA00023136"/>
    </source>
</evidence>
<feature type="transmembrane region" description="Helical" evidence="7">
    <location>
        <begin position="16"/>
        <end position="47"/>
    </location>
</feature>
<feature type="domain" description="ABC transporter" evidence="8">
    <location>
        <begin position="358"/>
        <end position="593"/>
    </location>
</feature>
<evidence type="ECO:0000256" key="4">
    <source>
        <dbReference type="ARBA" id="ARBA00022840"/>
    </source>
</evidence>
<dbReference type="GO" id="GO:0034040">
    <property type="term" value="F:ATPase-coupled lipid transmembrane transporter activity"/>
    <property type="evidence" value="ECO:0007669"/>
    <property type="project" value="TreeGrafter"/>
</dbReference>
<dbReference type="AlphaFoldDB" id="A0A563VJV7"/>
<keyword evidence="5 7" id="KW-1133">Transmembrane helix</keyword>
<evidence type="ECO:0000259" key="9">
    <source>
        <dbReference type="PROSITE" id="PS50929"/>
    </source>
</evidence>
<dbReference type="PANTHER" id="PTHR24221">
    <property type="entry name" value="ATP-BINDING CASSETTE SUB-FAMILY B"/>
    <property type="match status" value="1"/>
</dbReference>
<keyword evidence="2 7" id="KW-0812">Transmembrane</keyword>
<sequence length="669" mass="75801">MSSNQFLWKIAKEKPAFVVITLFLTLSSAIFNGIGTALLIPILVVFLSDGEDYSLPENPPFLHKIFSIFDFFDGPQKLMIMLASVVVIIILKNVTNYLTLIIGNYHTKYLVNKMRLDGFDMLLKVGFDFYAKNKVGDITIQINREIERTAIVIRSGIKIIIIATTILTFVYFLLVISWQLTVISTALLSTIAFGNQSFVKMSRKYGRLLSEQSRYYSRKSFEIVTGIRLIKLTANEDAEYQKIKYFIDEREKIQLKSMSLSGLIGPLNEISGIIIILALIVICRYFFTPSIRDFAPTLLTYLVILFRLLPFIGQLNTARTQFANNYPSAEIVTNFLNRQDKPFLPSGELEFRGLRNAIKFENVSFAYPGYDSWVLDGVDIVIPKGKTVALVGSSGAGKSTIADLVPRFYDPNRGRITIDGIALSEFNLKSFRKEMGVVSQDTFMFNSTVRYNIAYGLEDKTEEDIINAIKQANAYDFIQNLPQGLDTEIGERGVMLSGGQRQRIAIARALLRNPQILILDEATSALDTVSERLVQEALEKLCHDRTTLVIAHRLSTVQKADRIVVLEKGKVIEAGTHRELLTKGGAYCRLYNMQFDKNDQYWQNHDVNALSHQMRTNLNSLIGHLQLAKEGIIGDTEEKYRILKESYSSAKDMIEALEQYEAEHNNFNF</sequence>
<evidence type="ECO:0000256" key="2">
    <source>
        <dbReference type="ARBA" id="ARBA00022692"/>
    </source>
</evidence>
<dbReference type="PROSITE" id="PS50893">
    <property type="entry name" value="ABC_TRANSPORTER_2"/>
    <property type="match status" value="1"/>
</dbReference>
<dbReference type="CDD" id="cd03251">
    <property type="entry name" value="ABCC_MsbA"/>
    <property type="match status" value="1"/>
</dbReference>
<dbReference type="Proteomes" id="UP000320055">
    <property type="component" value="Unassembled WGS sequence"/>
</dbReference>
<dbReference type="PROSITE" id="PS00211">
    <property type="entry name" value="ABC_TRANSPORTER_1"/>
    <property type="match status" value="1"/>
</dbReference>
<dbReference type="GO" id="GO:0140359">
    <property type="term" value="F:ABC-type transporter activity"/>
    <property type="evidence" value="ECO:0007669"/>
    <property type="project" value="InterPro"/>
</dbReference>
<dbReference type="InterPro" id="IPR003593">
    <property type="entry name" value="AAA+_ATPase"/>
</dbReference>
<feature type="transmembrane region" description="Helical" evidence="7">
    <location>
        <begin position="151"/>
        <end position="174"/>
    </location>
</feature>
<dbReference type="Pfam" id="PF00664">
    <property type="entry name" value="ABC_membrane"/>
    <property type="match status" value="1"/>
</dbReference>
<keyword evidence="3" id="KW-0547">Nucleotide-binding</keyword>
<feature type="transmembrane region" description="Helical" evidence="7">
    <location>
        <begin position="260"/>
        <end position="287"/>
    </location>
</feature>
<evidence type="ECO:0000313" key="10">
    <source>
        <dbReference type="EMBL" id="VEP11643.1"/>
    </source>
</evidence>
<keyword evidence="6 7" id="KW-0472">Membrane</keyword>
<dbReference type="OrthoDB" id="9762790at2"/>
<evidence type="ECO:0000259" key="8">
    <source>
        <dbReference type="PROSITE" id="PS50893"/>
    </source>
</evidence>
<reference evidence="10 11" key="1">
    <citation type="submission" date="2019-01" db="EMBL/GenBank/DDBJ databases">
        <authorList>
            <person name="Brito A."/>
        </authorList>
    </citation>
    <scope>NUCLEOTIDE SEQUENCE [LARGE SCALE GENOMIC DNA]</scope>
    <source>
        <strain evidence="10">1</strain>
    </source>
</reference>
<proteinExistence type="predicted"/>
<dbReference type="SMART" id="SM00382">
    <property type="entry name" value="AAA"/>
    <property type="match status" value="1"/>
</dbReference>
<evidence type="ECO:0000256" key="7">
    <source>
        <dbReference type="SAM" id="Phobius"/>
    </source>
</evidence>
<dbReference type="InterPro" id="IPR036640">
    <property type="entry name" value="ABC1_TM_sf"/>
</dbReference>
<feature type="transmembrane region" description="Helical" evidence="7">
    <location>
        <begin position="78"/>
        <end position="105"/>
    </location>
</feature>
<protein>
    <submittedName>
        <fullName evidence="10">Xenobiotic-transporting ATPase</fullName>
    </submittedName>
</protein>
<dbReference type="InterPro" id="IPR003661">
    <property type="entry name" value="HisK_dim/P_dom"/>
</dbReference>
<dbReference type="SUPFAM" id="SSF52540">
    <property type="entry name" value="P-loop containing nucleoside triphosphate hydrolases"/>
    <property type="match status" value="1"/>
</dbReference>
<dbReference type="Gene3D" id="3.40.50.300">
    <property type="entry name" value="P-loop containing nucleotide triphosphate hydrolases"/>
    <property type="match status" value="1"/>
</dbReference>
<dbReference type="RefSeq" id="WP_144869234.1">
    <property type="nucleotide sequence ID" value="NZ_LR213867.1"/>
</dbReference>
<dbReference type="GO" id="GO:0005886">
    <property type="term" value="C:plasma membrane"/>
    <property type="evidence" value="ECO:0007669"/>
    <property type="project" value="UniProtKB-SubCell"/>
</dbReference>
<dbReference type="GO" id="GO:0016887">
    <property type="term" value="F:ATP hydrolysis activity"/>
    <property type="evidence" value="ECO:0007669"/>
    <property type="project" value="InterPro"/>
</dbReference>
<gene>
    <name evidence="10" type="ORF">H1P_1110002</name>
</gene>
<accession>A0A563VJV7</accession>
<organism evidence="10 11">
    <name type="scientific">Hyella patelloides LEGE 07179</name>
    <dbReference type="NCBI Taxonomy" id="945734"/>
    <lineage>
        <taxon>Bacteria</taxon>
        <taxon>Bacillati</taxon>
        <taxon>Cyanobacteriota</taxon>
        <taxon>Cyanophyceae</taxon>
        <taxon>Pleurocapsales</taxon>
        <taxon>Hyellaceae</taxon>
        <taxon>Hyella</taxon>
    </lineage>
</organism>
<dbReference type="EMBL" id="CAACVJ010000015">
    <property type="protein sequence ID" value="VEP11643.1"/>
    <property type="molecule type" value="Genomic_DNA"/>
</dbReference>
<dbReference type="PANTHER" id="PTHR24221:SF654">
    <property type="entry name" value="ATP-BINDING CASSETTE SUB-FAMILY B MEMBER 6"/>
    <property type="match status" value="1"/>
</dbReference>
<dbReference type="Pfam" id="PF00005">
    <property type="entry name" value="ABC_tran"/>
    <property type="match status" value="1"/>
</dbReference>